<feature type="transmembrane region" description="Helical" evidence="1">
    <location>
        <begin position="55"/>
        <end position="81"/>
    </location>
</feature>
<reference evidence="2 3" key="1">
    <citation type="submission" date="2016-08" db="EMBL/GenBank/DDBJ databases">
        <authorList>
            <person name="Loux V."/>
            <person name="Rue O."/>
        </authorList>
    </citation>
    <scope>NUCLEOTIDE SEQUENCE [LARGE SCALE GENOMIC DNA]</scope>
    <source>
        <strain evidence="2 3">WSBC_10311</strain>
    </source>
</reference>
<sequence>MKLVCYRYTAWKNSCIIYQFSVIERFQVDYKGEDMAKRVRILACMSNILIELNYLLAYFIGEIVILILYLNDIWVVSINYIKRYYAMKFEDKRMLGIQLGSLVLTKENQYLVIKKNDNYSLVNINNLECVLFEVPLEHVEEMVIEDLKESIQEIVAPEHIKLVAKNIL</sequence>
<dbReference type="Proteomes" id="UP000195728">
    <property type="component" value="Unassembled WGS sequence"/>
</dbReference>
<keyword evidence="1" id="KW-0812">Transmembrane</keyword>
<keyword evidence="1" id="KW-1133">Transmembrane helix</keyword>
<dbReference type="AlphaFoldDB" id="A0AB37YQ79"/>
<name>A0AB37YQ79_9BACI</name>
<evidence type="ECO:0000313" key="3">
    <source>
        <dbReference type="Proteomes" id="UP000195728"/>
    </source>
</evidence>
<evidence type="ECO:0000313" key="2">
    <source>
        <dbReference type="EMBL" id="SCC24823.1"/>
    </source>
</evidence>
<gene>
    <name evidence="2" type="ORF">BC10311_02197</name>
</gene>
<accession>A0AB37YQ79</accession>
<proteinExistence type="predicted"/>
<organism evidence="2 3">
    <name type="scientific">Bacillus wiedmannii</name>
    <dbReference type="NCBI Taxonomy" id="1890302"/>
    <lineage>
        <taxon>Bacteria</taxon>
        <taxon>Bacillati</taxon>
        <taxon>Bacillota</taxon>
        <taxon>Bacilli</taxon>
        <taxon>Bacillales</taxon>
        <taxon>Bacillaceae</taxon>
        <taxon>Bacillus</taxon>
        <taxon>Bacillus cereus group</taxon>
    </lineage>
</organism>
<evidence type="ECO:0000256" key="1">
    <source>
        <dbReference type="SAM" id="Phobius"/>
    </source>
</evidence>
<dbReference type="EMBL" id="FMBG01000012">
    <property type="protein sequence ID" value="SCC24823.1"/>
    <property type="molecule type" value="Genomic_DNA"/>
</dbReference>
<comment type="caution">
    <text evidence="2">The sequence shown here is derived from an EMBL/GenBank/DDBJ whole genome shotgun (WGS) entry which is preliminary data.</text>
</comment>
<protein>
    <submittedName>
        <fullName evidence="2">Uncharacterized protein</fullName>
    </submittedName>
</protein>
<keyword evidence="1" id="KW-0472">Membrane</keyword>